<evidence type="ECO:0000313" key="2">
    <source>
        <dbReference type="Proteomes" id="UP001140096"/>
    </source>
</evidence>
<gene>
    <name evidence="1" type="ORF">H4S07_005063</name>
</gene>
<name>A0ACC1L5K1_9FUNG</name>
<accession>A0ACC1L5K1</accession>
<dbReference type="Proteomes" id="UP001140096">
    <property type="component" value="Unassembled WGS sequence"/>
</dbReference>
<reference evidence="1" key="1">
    <citation type="submission" date="2022-07" db="EMBL/GenBank/DDBJ databases">
        <title>Phylogenomic reconstructions and comparative analyses of Kickxellomycotina fungi.</title>
        <authorList>
            <person name="Reynolds N.K."/>
            <person name="Stajich J.E."/>
            <person name="Barry K."/>
            <person name="Grigoriev I.V."/>
            <person name="Crous P."/>
            <person name="Smith M.E."/>
        </authorList>
    </citation>
    <scope>NUCLEOTIDE SEQUENCE</scope>
    <source>
        <strain evidence="1">CBS 102833</strain>
    </source>
</reference>
<comment type="caution">
    <text evidence="1">The sequence shown here is derived from an EMBL/GenBank/DDBJ whole genome shotgun (WGS) entry which is preliminary data.</text>
</comment>
<proteinExistence type="predicted"/>
<dbReference type="EMBL" id="JANBUP010002310">
    <property type="protein sequence ID" value="KAJ2800916.1"/>
    <property type="molecule type" value="Genomic_DNA"/>
</dbReference>
<organism evidence="1 2">
    <name type="scientific">Coemansia furcata</name>
    <dbReference type="NCBI Taxonomy" id="417177"/>
    <lineage>
        <taxon>Eukaryota</taxon>
        <taxon>Fungi</taxon>
        <taxon>Fungi incertae sedis</taxon>
        <taxon>Zoopagomycota</taxon>
        <taxon>Kickxellomycotina</taxon>
        <taxon>Kickxellomycetes</taxon>
        <taxon>Kickxellales</taxon>
        <taxon>Kickxellaceae</taxon>
        <taxon>Coemansia</taxon>
    </lineage>
</organism>
<protein>
    <submittedName>
        <fullName evidence="1">Uncharacterized protein</fullName>
    </submittedName>
</protein>
<sequence>MQAGKSLDDHRELFGKRIDEFIDASIHDTRGSTTLGRLGRAKDIHNLSGFPVREDMDFTERLWNLSHYAYDDSDLSEVIAAIAEGLETRKLQPYIHHSHADGHISPLAQLIRDLLHMAQQKTLVDEEAERERLAGQLDLWIEEQPLDAFVNIGLHKLRADFWFYFVAGHLATPKQMESYLSDGSMEPSQLIAGFWKLLRVLEVWWLLQQAVPSLPRHFASQIVGSLLRYFDTVANRPTDEVDGEDRGVSSPIARLYETRLRITMYLPLYSAEVQEFVASIVDGFDPARYVAAAMTELSSSSSKCRLIQFTKTPAQVDSHFASEDDEHIHDNLVIGDDAATGDASAAEDNYIVFEARLF</sequence>
<evidence type="ECO:0000313" key="1">
    <source>
        <dbReference type="EMBL" id="KAJ2800916.1"/>
    </source>
</evidence>
<keyword evidence="2" id="KW-1185">Reference proteome</keyword>